<keyword evidence="2" id="KW-1185">Reference proteome</keyword>
<comment type="caution">
    <text evidence="1">The sequence shown here is derived from an EMBL/GenBank/DDBJ whole genome shotgun (WGS) entry which is preliminary data.</text>
</comment>
<reference evidence="1" key="1">
    <citation type="submission" date="2022-09" db="EMBL/GenBank/DDBJ databases">
        <title>A Global Phylogenomic Analysis of the Shiitake Genus Lentinula.</title>
        <authorList>
            <consortium name="DOE Joint Genome Institute"/>
            <person name="Sierra-Patev S."/>
            <person name="Min B."/>
            <person name="Naranjo-Ortiz M."/>
            <person name="Looney B."/>
            <person name="Konkel Z."/>
            <person name="Slot J.C."/>
            <person name="Sakamoto Y."/>
            <person name="Steenwyk J.L."/>
            <person name="Rokas A."/>
            <person name="Carro J."/>
            <person name="Camarero S."/>
            <person name="Ferreira P."/>
            <person name="Molpeceres G."/>
            <person name="Ruiz-Duenas F.J."/>
            <person name="Serrano A."/>
            <person name="Henrissat B."/>
            <person name="Drula E."/>
            <person name="Hughes K.W."/>
            <person name="Mata J.L."/>
            <person name="Ishikawa N.K."/>
            <person name="Vargas-Isla R."/>
            <person name="Ushijima S."/>
            <person name="Smith C.A."/>
            <person name="Ahrendt S."/>
            <person name="Andreopoulos W."/>
            <person name="He G."/>
            <person name="Labutti K."/>
            <person name="Lipzen A."/>
            <person name="Ng V."/>
            <person name="Riley R."/>
            <person name="Sandor L."/>
            <person name="Barry K."/>
            <person name="Martinez A.T."/>
            <person name="Xiao Y."/>
            <person name="Gibbons J.G."/>
            <person name="Terashima K."/>
            <person name="Grigoriev I.V."/>
            <person name="Hibbett D.S."/>
        </authorList>
    </citation>
    <scope>NUCLEOTIDE SEQUENCE</scope>
    <source>
        <strain evidence="1">TMI1499</strain>
    </source>
</reference>
<evidence type="ECO:0000313" key="2">
    <source>
        <dbReference type="Proteomes" id="UP001163835"/>
    </source>
</evidence>
<sequence length="343" mass="38298">MIIRQFPRWSRRLHTGAHLPPQSVSFIAISHRDTHTTSSFGDPHLPQSISMAHPLDPSNSDAQQPTYTTNDVQNDESRPPAPPSSMSSSGSPLSPPPPPAIPKSIPEFERSNSSNLPSTVQRHEVYTPAYSHPPFHTHAFFKVLESTFPTSIARSLMRATRALLVDRIGKVRREGLTHKDLDNQAYLFRAALSELRSGMTLNTKNDSATVQSATTALRREVDRLDVKMKEDITTLKHEIQIDLDNRKNEVKDEFARKDIIIEELLNKSIVSISDLRTDVEEVKWDNMRRAVGGLFTFATAVVIGMELRPKPPPPSPPVVPTPITRADLAPTTADALEKMEWVT</sequence>
<accession>A0ACC1U4H8</accession>
<evidence type="ECO:0000313" key="1">
    <source>
        <dbReference type="EMBL" id="KAJ3811937.1"/>
    </source>
</evidence>
<name>A0ACC1U4H8_9AGAR</name>
<dbReference type="Proteomes" id="UP001163835">
    <property type="component" value="Unassembled WGS sequence"/>
</dbReference>
<protein>
    <submittedName>
        <fullName evidence="1">Uncharacterized protein</fullName>
    </submittedName>
</protein>
<dbReference type="EMBL" id="MU795040">
    <property type="protein sequence ID" value="KAJ3811937.1"/>
    <property type="molecule type" value="Genomic_DNA"/>
</dbReference>
<organism evidence="1 2">
    <name type="scientific">Lentinula aff. lateritia</name>
    <dbReference type="NCBI Taxonomy" id="2804960"/>
    <lineage>
        <taxon>Eukaryota</taxon>
        <taxon>Fungi</taxon>
        <taxon>Dikarya</taxon>
        <taxon>Basidiomycota</taxon>
        <taxon>Agaricomycotina</taxon>
        <taxon>Agaricomycetes</taxon>
        <taxon>Agaricomycetidae</taxon>
        <taxon>Agaricales</taxon>
        <taxon>Marasmiineae</taxon>
        <taxon>Omphalotaceae</taxon>
        <taxon>Lentinula</taxon>
    </lineage>
</organism>
<gene>
    <name evidence="1" type="ORF">F5876DRAFT_38521</name>
</gene>
<proteinExistence type="predicted"/>